<gene>
    <name evidence="2" type="ORF">H0235_017645</name>
</gene>
<keyword evidence="1" id="KW-0472">Membrane</keyword>
<evidence type="ECO:0000256" key="1">
    <source>
        <dbReference type="SAM" id="Phobius"/>
    </source>
</evidence>
<evidence type="ECO:0000313" key="2">
    <source>
        <dbReference type="EMBL" id="KAF7390483.1"/>
    </source>
</evidence>
<protein>
    <submittedName>
        <fullName evidence="2">Uncharacterized protein</fullName>
    </submittedName>
</protein>
<evidence type="ECO:0000313" key="3">
    <source>
        <dbReference type="Proteomes" id="UP000600918"/>
    </source>
</evidence>
<keyword evidence="1" id="KW-1133">Transmembrane helix</keyword>
<dbReference type="EMBL" id="JACSDY010000023">
    <property type="protein sequence ID" value="KAF7390483.1"/>
    <property type="molecule type" value="Genomic_DNA"/>
</dbReference>
<keyword evidence="1" id="KW-0812">Transmembrane</keyword>
<feature type="transmembrane region" description="Helical" evidence="1">
    <location>
        <begin position="38"/>
        <end position="61"/>
    </location>
</feature>
<comment type="caution">
    <text evidence="2">The sequence shown here is derived from an EMBL/GenBank/DDBJ whole genome shotgun (WGS) entry which is preliminary data.</text>
</comment>
<reference evidence="2" key="1">
    <citation type="journal article" date="2020" name="G3 (Bethesda)">
        <title>High-Quality Assemblies for Three Invasive Social Wasps from the &lt;i&gt;Vespula&lt;/i&gt; Genus.</title>
        <authorList>
            <person name="Harrop T.W.R."/>
            <person name="Guhlin J."/>
            <person name="McLaughlin G.M."/>
            <person name="Permina E."/>
            <person name="Stockwell P."/>
            <person name="Gilligan J."/>
            <person name="Le Lec M.F."/>
            <person name="Gruber M.A.M."/>
            <person name="Quinn O."/>
            <person name="Lovegrove M."/>
            <person name="Duncan E.J."/>
            <person name="Remnant E.J."/>
            <person name="Van Eeckhoven J."/>
            <person name="Graham B."/>
            <person name="Knapp R.A."/>
            <person name="Langford K.W."/>
            <person name="Kronenberg Z."/>
            <person name="Press M.O."/>
            <person name="Eacker S.M."/>
            <person name="Wilson-Rankin E.E."/>
            <person name="Purcell J."/>
            <person name="Lester P.J."/>
            <person name="Dearden P.K."/>
        </authorList>
    </citation>
    <scope>NUCLEOTIDE SEQUENCE</scope>
    <source>
        <strain evidence="2">Volc-1</strain>
    </source>
</reference>
<dbReference type="Proteomes" id="UP000600918">
    <property type="component" value="Unassembled WGS sequence"/>
</dbReference>
<dbReference type="AlphaFoldDB" id="A0A834N189"/>
<organism evidence="2 3">
    <name type="scientific">Vespula pensylvanica</name>
    <name type="common">Western yellow jacket</name>
    <name type="synonym">Wasp</name>
    <dbReference type="NCBI Taxonomy" id="30213"/>
    <lineage>
        <taxon>Eukaryota</taxon>
        <taxon>Metazoa</taxon>
        <taxon>Ecdysozoa</taxon>
        <taxon>Arthropoda</taxon>
        <taxon>Hexapoda</taxon>
        <taxon>Insecta</taxon>
        <taxon>Pterygota</taxon>
        <taxon>Neoptera</taxon>
        <taxon>Endopterygota</taxon>
        <taxon>Hymenoptera</taxon>
        <taxon>Apocrita</taxon>
        <taxon>Aculeata</taxon>
        <taxon>Vespoidea</taxon>
        <taxon>Vespidae</taxon>
        <taxon>Vespinae</taxon>
        <taxon>Vespula</taxon>
    </lineage>
</organism>
<accession>A0A834N189</accession>
<proteinExistence type="predicted"/>
<keyword evidence="3" id="KW-1185">Reference proteome</keyword>
<sequence length="66" mass="7010">MIVGYRFEKKKKEGINKSGTLFEHCYDKFEQSEKLSSVAAVAATVAAAITVVAVSIATATVTAELS</sequence>
<name>A0A834N189_VESPE</name>